<dbReference type="PANTHER" id="PTHR38166:SF1">
    <property type="entry name" value="C2H2-TYPE DOMAIN-CONTAINING PROTEIN"/>
    <property type="match status" value="1"/>
</dbReference>
<dbReference type="Proteomes" id="UP001321760">
    <property type="component" value="Unassembled WGS sequence"/>
</dbReference>
<reference evidence="2" key="1">
    <citation type="journal article" date="2023" name="Mol. Phylogenet. Evol.">
        <title>Genome-scale phylogeny and comparative genomics of the fungal order Sordariales.</title>
        <authorList>
            <person name="Hensen N."/>
            <person name="Bonometti L."/>
            <person name="Westerberg I."/>
            <person name="Brannstrom I.O."/>
            <person name="Guillou S."/>
            <person name="Cros-Aarteil S."/>
            <person name="Calhoun S."/>
            <person name="Haridas S."/>
            <person name="Kuo A."/>
            <person name="Mondo S."/>
            <person name="Pangilinan J."/>
            <person name="Riley R."/>
            <person name="LaButti K."/>
            <person name="Andreopoulos B."/>
            <person name="Lipzen A."/>
            <person name="Chen C."/>
            <person name="Yan M."/>
            <person name="Daum C."/>
            <person name="Ng V."/>
            <person name="Clum A."/>
            <person name="Steindorff A."/>
            <person name="Ohm R.A."/>
            <person name="Martin F."/>
            <person name="Silar P."/>
            <person name="Natvig D.O."/>
            <person name="Lalanne C."/>
            <person name="Gautier V."/>
            <person name="Ament-Velasquez S.L."/>
            <person name="Kruys A."/>
            <person name="Hutchinson M.I."/>
            <person name="Powell A.J."/>
            <person name="Barry K."/>
            <person name="Miller A.N."/>
            <person name="Grigoriev I.V."/>
            <person name="Debuchy R."/>
            <person name="Gladieux P."/>
            <person name="Hiltunen Thoren M."/>
            <person name="Johannesson H."/>
        </authorList>
    </citation>
    <scope>NUCLEOTIDE SEQUENCE</scope>
    <source>
        <strain evidence="2">PSN243</strain>
    </source>
</reference>
<name>A0AAV9GXX5_9PEZI</name>
<dbReference type="PANTHER" id="PTHR38166">
    <property type="entry name" value="C2H2-TYPE DOMAIN-CONTAINING PROTEIN-RELATED"/>
    <property type="match status" value="1"/>
</dbReference>
<accession>A0AAV9GXX5</accession>
<reference evidence="2" key="2">
    <citation type="submission" date="2023-05" db="EMBL/GenBank/DDBJ databases">
        <authorList>
            <consortium name="Lawrence Berkeley National Laboratory"/>
            <person name="Steindorff A."/>
            <person name="Hensen N."/>
            <person name="Bonometti L."/>
            <person name="Westerberg I."/>
            <person name="Brannstrom I.O."/>
            <person name="Guillou S."/>
            <person name="Cros-Aarteil S."/>
            <person name="Calhoun S."/>
            <person name="Haridas S."/>
            <person name="Kuo A."/>
            <person name="Mondo S."/>
            <person name="Pangilinan J."/>
            <person name="Riley R."/>
            <person name="Labutti K."/>
            <person name="Andreopoulos B."/>
            <person name="Lipzen A."/>
            <person name="Chen C."/>
            <person name="Yanf M."/>
            <person name="Daum C."/>
            <person name="Ng V."/>
            <person name="Clum A."/>
            <person name="Ohm R."/>
            <person name="Martin F."/>
            <person name="Silar P."/>
            <person name="Natvig D."/>
            <person name="Lalanne C."/>
            <person name="Gautier V."/>
            <person name="Ament-Velasquez S.L."/>
            <person name="Kruys A."/>
            <person name="Hutchinson M.I."/>
            <person name="Powell A.J."/>
            <person name="Barry K."/>
            <person name="Miller A.N."/>
            <person name="Grigoriev I.V."/>
            <person name="Debuchy R."/>
            <person name="Gladieux P."/>
            <person name="Thoren M.H."/>
            <person name="Johannesson H."/>
        </authorList>
    </citation>
    <scope>NUCLEOTIDE SEQUENCE</scope>
    <source>
        <strain evidence="2">PSN243</strain>
    </source>
</reference>
<evidence type="ECO:0000256" key="1">
    <source>
        <dbReference type="SAM" id="MobiDB-lite"/>
    </source>
</evidence>
<keyword evidence="3" id="KW-1185">Reference proteome</keyword>
<protein>
    <recommendedName>
        <fullName evidence="4">C2H2-type domain-containing protein</fullName>
    </recommendedName>
</protein>
<evidence type="ECO:0008006" key="4">
    <source>
        <dbReference type="Google" id="ProtNLM"/>
    </source>
</evidence>
<comment type="caution">
    <text evidence="2">The sequence shown here is derived from an EMBL/GenBank/DDBJ whole genome shotgun (WGS) entry which is preliminary data.</text>
</comment>
<proteinExistence type="predicted"/>
<dbReference type="EMBL" id="MU865923">
    <property type="protein sequence ID" value="KAK4452535.1"/>
    <property type="molecule type" value="Genomic_DNA"/>
</dbReference>
<organism evidence="2 3">
    <name type="scientific">Podospora aff. communis PSN243</name>
    <dbReference type="NCBI Taxonomy" id="3040156"/>
    <lineage>
        <taxon>Eukaryota</taxon>
        <taxon>Fungi</taxon>
        <taxon>Dikarya</taxon>
        <taxon>Ascomycota</taxon>
        <taxon>Pezizomycotina</taxon>
        <taxon>Sordariomycetes</taxon>
        <taxon>Sordariomycetidae</taxon>
        <taxon>Sordariales</taxon>
        <taxon>Podosporaceae</taxon>
        <taxon>Podospora</taxon>
    </lineage>
</organism>
<evidence type="ECO:0000313" key="2">
    <source>
        <dbReference type="EMBL" id="KAK4452535.1"/>
    </source>
</evidence>
<sequence>MQSSARRMVGSEPPNHRKVSKLAQRLNPTEVKLEPYPILSLGSRGSYGALEAVQSGRKRFLFEWEGILDAIDVESSCESRSADELRYYADIVTRSNKRLQPSSEVLKKIAHQLADQTLPSVSQWVASARYIRPPDYRIPARKQRVRSGALPSLLIETEDPADPSTTLILRVDGCFHLACPLFVSSPFRYESCLRKHSIRSIEDLFNHLKTHHPHPIYCPVCGQFFDDEFVRDRHIRALSCAHRNFSIEKGVTRTQLAKMMDKDDRNRREEERWQRIYQVLFPGGETPRTEMAYLEHGPPLALSMVRDYWDSHGRRVVNNYLQVRALASGQSLDKQAVSVLFELVGSHLVRRVAEDALRGQNCLLERTEDVAEEEWETIKPEQD</sequence>
<dbReference type="AlphaFoldDB" id="A0AAV9GXX5"/>
<feature type="region of interest" description="Disordered" evidence="1">
    <location>
        <begin position="1"/>
        <end position="20"/>
    </location>
</feature>
<evidence type="ECO:0000313" key="3">
    <source>
        <dbReference type="Proteomes" id="UP001321760"/>
    </source>
</evidence>
<gene>
    <name evidence="2" type="ORF">QBC34DRAFT_397784</name>
</gene>